<accession>A0A409W6Z4</accession>
<evidence type="ECO:0000256" key="5">
    <source>
        <dbReference type="ARBA" id="ARBA00023002"/>
    </source>
</evidence>
<protein>
    <recommendedName>
        <fullName evidence="12">Cytochrome P450</fullName>
    </recommendedName>
</protein>
<dbReference type="InterPro" id="IPR047146">
    <property type="entry name" value="Cyt_P450_E_CYP52_fungi"/>
</dbReference>
<organism evidence="10 11">
    <name type="scientific">Panaeolus cyanescens</name>
    <dbReference type="NCBI Taxonomy" id="181874"/>
    <lineage>
        <taxon>Eukaryota</taxon>
        <taxon>Fungi</taxon>
        <taxon>Dikarya</taxon>
        <taxon>Basidiomycota</taxon>
        <taxon>Agaricomycotina</taxon>
        <taxon>Agaricomycetes</taxon>
        <taxon>Agaricomycetidae</taxon>
        <taxon>Agaricales</taxon>
        <taxon>Agaricineae</taxon>
        <taxon>Galeropsidaceae</taxon>
        <taxon>Panaeolus</taxon>
    </lineage>
</organism>
<keyword evidence="3 8" id="KW-0349">Heme</keyword>
<dbReference type="InterPro" id="IPR036396">
    <property type="entry name" value="Cyt_P450_sf"/>
</dbReference>
<dbReference type="PRINTS" id="PR00385">
    <property type="entry name" value="P450"/>
</dbReference>
<dbReference type="GO" id="GO:0020037">
    <property type="term" value="F:heme binding"/>
    <property type="evidence" value="ECO:0007669"/>
    <property type="project" value="InterPro"/>
</dbReference>
<evidence type="ECO:0000313" key="10">
    <source>
        <dbReference type="EMBL" id="PPQ74268.1"/>
    </source>
</evidence>
<dbReference type="Gene3D" id="1.10.630.10">
    <property type="entry name" value="Cytochrome P450"/>
    <property type="match status" value="1"/>
</dbReference>
<dbReference type="AlphaFoldDB" id="A0A409W6Z4"/>
<proteinExistence type="inferred from homology"/>
<keyword evidence="6 8" id="KW-0408">Iron</keyword>
<dbReference type="Pfam" id="PF00067">
    <property type="entry name" value="p450"/>
    <property type="match status" value="1"/>
</dbReference>
<dbReference type="CDD" id="cd11063">
    <property type="entry name" value="CYP52"/>
    <property type="match status" value="1"/>
</dbReference>
<sequence>MDANSKDGHTAQPFAEWIQRYGNVYRIELPLLGARTVVTVEPHHIKAILATKFESFNKGTTFQDQMHSLLGQGVFNSDGDMWKFHRGITRPFFTKERISDFDIYDRNAERSLQIARTRIEEGHAIDFQDLVSRFTLDSATEFLFGQNVDSLSAGIAYPPSVSHKNSSFFTEHSSNRFTEAFRDAQRHADRRMPYGTAWPLVEFWEDKVVPLRKTIDEFIEPLMKEALRRREERITQGIKEADEDHSNVLSHLVNQTQDPSILKDELVNLLVAGRDTTASLLTFCVYVLTRHPEIETKLREEILTKVGPRQRPTYEMMREMRYVRAFLNEVLRLYPPVPNDIRNTGDSGVVLPGKNGTETPLYIAPNTNCIYSVLIMQRREDLWGPDALTFDPNRFLDERLHKYLTPNPFIFCPFNAGPRICLGQQFAYHEATFYLVRLLQQFRNFRLSPETRSPPAWWKNVKGLQSQEQIMPIAHLTMAVRDGLWIHMEEFKHEDS</sequence>
<evidence type="ECO:0000256" key="4">
    <source>
        <dbReference type="ARBA" id="ARBA00022723"/>
    </source>
</evidence>
<dbReference type="GO" id="GO:0005506">
    <property type="term" value="F:iron ion binding"/>
    <property type="evidence" value="ECO:0007669"/>
    <property type="project" value="InterPro"/>
</dbReference>
<keyword evidence="5 9" id="KW-0560">Oxidoreductase</keyword>
<keyword evidence="7 9" id="KW-0503">Monooxygenase</keyword>
<dbReference type="PROSITE" id="PS00086">
    <property type="entry name" value="CYTOCHROME_P450"/>
    <property type="match status" value="1"/>
</dbReference>
<dbReference type="PRINTS" id="PR00463">
    <property type="entry name" value="EP450I"/>
</dbReference>
<dbReference type="OrthoDB" id="1470350at2759"/>
<name>A0A409W6Z4_9AGAR</name>
<dbReference type="InterPro" id="IPR017972">
    <property type="entry name" value="Cyt_P450_CS"/>
</dbReference>
<dbReference type="PANTHER" id="PTHR24287:SF1">
    <property type="entry name" value="P450, PUTATIVE (EUROFUNG)-RELATED"/>
    <property type="match status" value="1"/>
</dbReference>
<dbReference type="EMBL" id="NHTK01005765">
    <property type="protein sequence ID" value="PPQ74268.1"/>
    <property type="molecule type" value="Genomic_DNA"/>
</dbReference>
<evidence type="ECO:0000313" key="11">
    <source>
        <dbReference type="Proteomes" id="UP000284842"/>
    </source>
</evidence>
<evidence type="ECO:0008006" key="12">
    <source>
        <dbReference type="Google" id="ProtNLM"/>
    </source>
</evidence>
<dbReference type="PANTHER" id="PTHR24287">
    <property type="entry name" value="P450, PUTATIVE (EUROFUNG)-RELATED"/>
    <property type="match status" value="1"/>
</dbReference>
<comment type="caution">
    <text evidence="10">The sequence shown here is derived from an EMBL/GenBank/DDBJ whole genome shotgun (WGS) entry which is preliminary data.</text>
</comment>
<dbReference type="InterPro" id="IPR002401">
    <property type="entry name" value="Cyt_P450_E_grp-I"/>
</dbReference>
<reference evidence="10 11" key="1">
    <citation type="journal article" date="2018" name="Evol. Lett.">
        <title>Horizontal gene cluster transfer increased hallucinogenic mushroom diversity.</title>
        <authorList>
            <person name="Reynolds H.T."/>
            <person name="Vijayakumar V."/>
            <person name="Gluck-Thaler E."/>
            <person name="Korotkin H.B."/>
            <person name="Matheny P.B."/>
            <person name="Slot J.C."/>
        </authorList>
    </citation>
    <scope>NUCLEOTIDE SEQUENCE [LARGE SCALE GENOMIC DNA]</scope>
    <source>
        <strain evidence="10 11">2629</strain>
    </source>
</reference>
<evidence type="ECO:0000256" key="8">
    <source>
        <dbReference type="PIRSR" id="PIRSR602401-1"/>
    </source>
</evidence>
<dbReference type="Proteomes" id="UP000284842">
    <property type="component" value="Unassembled WGS sequence"/>
</dbReference>
<evidence type="ECO:0000256" key="3">
    <source>
        <dbReference type="ARBA" id="ARBA00022617"/>
    </source>
</evidence>
<feature type="binding site" description="axial binding residue" evidence="8">
    <location>
        <position position="421"/>
    </location>
    <ligand>
        <name>heme</name>
        <dbReference type="ChEBI" id="CHEBI:30413"/>
    </ligand>
    <ligandPart>
        <name>Fe</name>
        <dbReference type="ChEBI" id="CHEBI:18248"/>
    </ligandPart>
</feature>
<comment type="cofactor">
    <cofactor evidence="1 8">
        <name>heme</name>
        <dbReference type="ChEBI" id="CHEBI:30413"/>
    </cofactor>
</comment>
<dbReference type="InParanoid" id="A0A409W6Z4"/>
<comment type="similarity">
    <text evidence="2 9">Belongs to the cytochrome P450 family.</text>
</comment>
<evidence type="ECO:0000256" key="6">
    <source>
        <dbReference type="ARBA" id="ARBA00023004"/>
    </source>
</evidence>
<evidence type="ECO:0000256" key="2">
    <source>
        <dbReference type="ARBA" id="ARBA00010617"/>
    </source>
</evidence>
<evidence type="ECO:0000256" key="7">
    <source>
        <dbReference type="ARBA" id="ARBA00023033"/>
    </source>
</evidence>
<dbReference type="GO" id="GO:0004497">
    <property type="term" value="F:monooxygenase activity"/>
    <property type="evidence" value="ECO:0007669"/>
    <property type="project" value="UniProtKB-KW"/>
</dbReference>
<evidence type="ECO:0000256" key="1">
    <source>
        <dbReference type="ARBA" id="ARBA00001971"/>
    </source>
</evidence>
<evidence type="ECO:0000256" key="9">
    <source>
        <dbReference type="RuleBase" id="RU000461"/>
    </source>
</evidence>
<keyword evidence="11" id="KW-1185">Reference proteome</keyword>
<dbReference type="STRING" id="181874.A0A409W6Z4"/>
<dbReference type="SUPFAM" id="SSF48264">
    <property type="entry name" value="Cytochrome P450"/>
    <property type="match status" value="1"/>
</dbReference>
<dbReference type="GO" id="GO:0016705">
    <property type="term" value="F:oxidoreductase activity, acting on paired donors, with incorporation or reduction of molecular oxygen"/>
    <property type="evidence" value="ECO:0007669"/>
    <property type="project" value="InterPro"/>
</dbReference>
<gene>
    <name evidence="10" type="ORF">CVT24_001191</name>
</gene>
<keyword evidence="4 8" id="KW-0479">Metal-binding</keyword>
<dbReference type="InterPro" id="IPR001128">
    <property type="entry name" value="Cyt_P450"/>
</dbReference>